<evidence type="ECO:0000313" key="2">
    <source>
        <dbReference type="EMBL" id="CAH2292673.1"/>
    </source>
</evidence>
<dbReference type="AlphaFoldDB" id="A0AAD1W7U8"/>
<sequence>MATSPDRESDSHDSEEPPVDLPEFYTAQPTTVALASRNKQTPATKQDITGLLKEMRQMHAMDLDLLKNEI</sequence>
<protein>
    <submittedName>
        <fullName evidence="2">Uncharacterized protein</fullName>
    </submittedName>
</protein>
<reference evidence="2" key="1">
    <citation type="submission" date="2022-03" db="EMBL/GenBank/DDBJ databases">
        <authorList>
            <person name="Alioto T."/>
            <person name="Alioto T."/>
            <person name="Gomez Garrido J."/>
        </authorList>
    </citation>
    <scope>NUCLEOTIDE SEQUENCE</scope>
</reference>
<dbReference type="EMBL" id="OW240916">
    <property type="protein sequence ID" value="CAH2292673.1"/>
    <property type="molecule type" value="Genomic_DNA"/>
</dbReference>
<dbReference type="Proteomes" id="UP001295444">
    <property type="component" value="Chromosome 05"/>
</dbReference>
<proteinExistence type="predicted"/>
<evidence type="ECO:0000313" key="3">
    <source>
        <dbReference type="Proteomes" id="UP001295444"/>
    </source>
</evidence>
<feature type="compositionally biased region" description="Basic and acidic residues" evidence="1">
    <location>
        <begin position="1"/>
        <end position="15"/>
    </location>
</feature>
<name>A0AAD1W7U8_PELCU</name>
<accession>A0AAD1W7U8</accession>
<keyword evidence="3" id="KW-1185">Reference proteome</keyword>
<organism evidence="2 3">
    <name type="scientific">Pelobates cultripes</name>
    <name type="common">Western spadefoot toad</name>
    <dbReference type="NCBI Taxonomy" id="61616"/>
    <lineage>
        <taxon>Eukaryota</taxon>
        <taxon>Metazoa</taxon>
        <taxon>Chordata</taxon>
        <taxon>Craniata</taxon>
        <taxon>Vertebrata</taxon>
        <taxon>Euteleostomi</taxon>
        <taxon>Amphibia</taxon>
        <taxon>Batrachia</taxon>
        <taxon>Anura</taxon>
        <taxon>Pelobatoidea</taxon>
        <taxon>Pelobatidae</taxon>
        <taxon>Pelobates</taxon>
    </lineage>
</organism>
<feature type="region of interest" description="Disordered" evidence="1">
    <location>
        <begin position="1"/>
        <end position="24"/>
    </location>
</feature>
<gene>
    <name evidence="2" type="ORF">PECUL_23A056971</name>
</gene>
<evidence type="ECO:0000256" key="1">
    <source>
        <dbReference type="SAM" id="MobiDB-lite"/>
    </source>
</evidence>